<protein>
    <submittedName>
        <fullName evidence="2">Uncharacterized protein</fullName>
    </submittedName>
</protein>
<sequence>MMLTAKHVIDEGVEEQHVNEVIVAFDIEVNLPTNERETRPEFPEGFGDSVSQGLFQIPFGKSPDKPRNSKSFPCPVHDHVQQDIAGPSVLNCGTGIPNPDAVECLPCPKER</sequence>
<gene>
    <name evidence="2" type="ORF">AAU01_00710</name>
</gene>
<evidence type="ECO:0000313" key="2">
    <source>
        <dbReference type="EMBL" id="GEB17316.1"/>
    </source>
</evidence>
<reference evidence="2 3" key="1">
    <citation type="submission" date="2019-06" db="EMBL/GenBank/DDBJ databases">
        <title>Whole genome shotgun sequence of Paenarthrobacter aurescens NBRC 12136.</title>
        <authorList>
            <person name="Hosoyama A."/>
            <person name="Uohara A."/>
            <person name="Ohji S."/>
            <person name="Ichikawa N."/>
        </authorList>
    </citation>
    <scope>NUCLEOTIDE SEQUENCE [LARGE SCALE GENOMIC DNA]</scope>
    <source>
        <strain evidence="2 3">NBRC 12136</strain>
    </source>
</reference>
<dbReference type="AlphaFoldDB" id="A0A4Y3NDP0"/>
<feature type="region of interest" description="Disordered" evidence="1">
    <location>
        <begin position="53"/>
        <end position="78"/>
    </location>
</feature>
<evidence type="ECO:0000313" key="3">
    <source>
        <dbReference type="Proteomes" id="UP000317715"/>
    </source>
</evidence>
<name>A0A4Y3NDP0_PAEAU</name>
<proteinExistence type="predicted"/>
<dbReference type="EMBL" id="BJMD01000001">
    <property type="protein sequence ID" value="GEB17316.1"/>
    <property type="molecule type" value="Genomic_DNA"/>
</dbReference>
<keyword evidence="3" id="KW-1185">Reference proteome</keyword>
<evidence type="ECO:0000256" key="1">
    <source>
        <dbReference type="SAM" id="MobiDB-lite"/>
    </source>
</evidence>
<accession>A0A4Y3NDP0</accession>
<organism evidence="2 3">
    <name type="scientific">Paenarthrobacter aurescens</name>
    <name type="common">Arthrobacter aurescens</name>
    <dbReference type="NCBI Taxonomy" id="43663"/>
    <lineage>
        <taxon>Bacteria</taxon>
        <taxon>Bacillati</taxon>
        <taxon>Actinomycetota</taxon>
        <taxon>Actinomycetes</taxon>
        <taxon>Micrococcales</taxon>
        <taxon>Micrococcaceae</taxon>
        <taxon>Paenarthrobacter</taxon>
    </lineage>
</organism>
<comment type="caution">
    <text evidence="2">The sequence shown here is derived from an EMBL/GenBank/DDBJ whole genome shotgun (WGS) entry which is preliminary data.</text>
</comment>
<dbReference type="Proteomes" id="UP000317715">
    <property type="component" value="Unassembled WGS sequence"/>
</dbReference>